<sequence>MSNRRDFLKTTLLATSALAVVPRISRSAAQMSGSVPGNVGARVVSTWDFGVPANQAAWTVLGPGGKPLDAVETGVQVPESDLNNHSVGRAGYPDRDGKVTLDASIMDGDGRCGAVAALEHIGHPIKVARKVMENTPHVLLVGDGALEFALQQGFTKENLLTPESEKAWHEWLKHSQYKPVANSENIDYHQAQQSLGLPGGKNNHDTIGMLAVDANGRLAGACTTSGMAWKLHGRVGDSPIIGAGLYVDNEVGGATSTGVGEEVIRNAGSFLVVELMRQGRSPQEACEEAVRRIVKKRPDAAKELQVGFLALRRDGECGAYAIQKGFTYAVCDAHKQDLLLASPSVYQTTFS</sequence>
<dbReference type="SUPFAM" id="SSF56235">
    <property type="entry name" value="N-terminal nucleophile aminohydrolases (Ntn hydrolases)"/>
    <property type="match status" value="1"/>
</dbReference>
<organism evidence="5 6">
    <name type="scientific">Dyella dinghuensis</name>
    <dbReference type="NCBI Taxonomy" id="1920169"/>
    <lineage>
        <taxon>Bacteria</taxon>
        <taxon>Pseudomonadati</taxon>
        <taxon>Pseudomonadota</taxon>
        <taxon>Gammaproteobacteria</taxon>
        <taxon>Lysobacterales</taxon>
        <taxon>Rhodanobacteraceae</taxon>
        <taxon>Dyella</taxon>
    </lineage>
</organism>
<dbReference type="InterPro" id="IPR000246">
    <property type="entry name" value="Peptidase_T2"/>
</dbReference>
<evidence type="ECO:0000256" key="1">
    <source>
        <dbReference type="ARBA" id="ARBA00022729"/>
    </source>
</evidence>
<dbReference type="InterPro" id="IPR029055">
    <property type="entry name" value="Ntn_hydrolases_N"/>
</dbReference>
<feature type="active site" description="Nucleophile" evidence="2">
    <location>
        <position position="206"/>
    </location>
</feature>
<proteinExistence type="predicted"/>
<dbReference type="OrthoDB" id="9780217at2"/>
<dbReference type="FunFam" id="3.60.20.30:FF:000005">
    <property type="entry name" value="N(4)-(Beta-N-acetylglucosaminyl)-L-asparaginase"/>
    <property type="match status" value="1"/>
</dbReference>
<dbReference type="GO" id="GO:0016811">
    <property type="term" value="F:hydrolase activity, acting on carbon-nitrogen (but not peptide) bonds, in linear amides"/>
    <property type="evidence" value="ECO:0007669"/>
    <property type="project" value="UniProtKB-ARBA"/>
</dbReference>
<dbReference type="GO" id="GO:0005737">
    <property type="term" value="C:cytoplasm"/>
    <property type="evidence" value="ECO:0007669"/>
    <property type="project" value="TreeGrafter"/>
</dbReference>
<protein>
    <submittedName>
        <fullName evidence="5">Twin-arginine translocation signal domain-containing protein</fullName>
    </submittedName>
</protein>
<feature type="site" description="Cleavage; by autolysis" evidence="4">
    <location>
        <begin position="205"/>
        <end position="206"/>
    </location>
</feature>
<feature type="binding site" evidence="3">
    <location>
        <begin position="257"/>
        <end position="260"/>
    </location>
    <ligand>
        <name>substrate</name>
    </ligand>
</feature>
<reference evidence="5 6" key="1">
    <citation type="submission" date="2018-12" db="EMBL/GenBank/DDBJ databases">
        <title>Dyella dinghuensis sp. nov. DHOA06 and Dyella choica sp. nov. 4M-K27, isolated from forest soil.</title>
        <authorList>
            <person name="Qiu L.-H."/>
            <person name="Gao Z.-H."/>
        </authorList>
    </citation>
    <scope>NUCLEOTIDE SEQUENCE [LARGE SCALE GENOMIC DNA]</scope>
    <source>
        <strain evidence="5 6">DHOA06</strain>
    </source>
</reference>
<dbReference type="InterPro" id="IPR006311">
    <property type="entry name" value="TAT_signal"/>
</dbReference>
<dbReference type="Pfam" id="PF01112">
    <property type="entry name" value="Asparaginase_2"/>
    <property type="match status" value="1"/>
</dbReference>
<dbReference type="PANTHER" id="PTHR10188">
    <property type="entry name" value="L-ASPARAGINASE"/>
    <property type="match status" value="1"/>
</dbReference>
<dbReference type="NCBIfam" id="TIGR01409">
    <property type="entry name" value="TAT_signal_seq"/>
    <property type="match status" value="1"/>
</dbReference>
<dbReference type="PANTHER" id="PTHR10188:SF6">
    <property type="entry name" value="N(4)-(BETA-N-ACETYLGLUCOSAMINYL)-L-ASPARAGINASE"/>
    <property type="match status" value="1"/>
</dbReference>
<keyword evidence="6" id="KW-1185">Reference proteome</keyword>
<evidence type="ECO:0000256" key="3">
    <source>
        <dbReference type="PIRSR" id="PIRSR600246-2"/>
    </source>
</evidence>
<evidence type="ECO:0000256" key="2">
    <source>
        <dbReference type="PIRSR" id="PIRSR600246-1"/>
    </source>
</evidence>
<dbReference type="InterPro" id="IPR019546">
    <property type="entry name" value="TAT_signal_bac_arc"/>
</dbReference>
<name>A0A3S0RV46_9GAMM</name>
<evidence type="ECO:0000313" key="5">
    <source>
        <dbReference type="EMBL" id="RUL66268.1"/>
    </source>
</evidence>
<dbReference type="EMBL" id="RYZR01000003">
    <property type="protein sequence ID" value="RUL66268.1"/>
    <property type="molecule type" value="Genomic_DNA"/>
</dbReference>
<dbReference type="AlphaFoldDB" id="A0A3S0RV46"/>
<dbReference type="RefSeq" id="WP_126672894.1">
    <property type="nucleotide sequence ID" value="NZ_RYZR01000003.1"/>
</dbReference>
<evidence type="ECO:0000256" key="4">
    <source>
        <dbReference type="PIRSR" id="PIRSR600246-3"/>
    </source>
</evidence>
<comment type="caution">
    <text evidence="5">The sequence shown here is derived from an EMBL/GenBank/DDBJ whole genome shotgun (WGS) entry which is preliminary data.</text>
</comment>
<dbReference type="PROSITE" id="PS51318">
    <property type="entry name" value="TAT"/>
    <property type="match status" value="1"/>
</dbReference>
<keyword evidence="1" id="KW-0732">Signal</keyword>
<evidence type="ECO:0000313" key="6">
    <source>
        <dbReference type="Proteomes" id="UP000267077"/>
    </source>
</evidence>
<feature type="binding site" evidence="3">
    <location>
        <begin position="234"/>
        <end position="237"/>
    </location>
    <ligand>
        <name>substrate</name>
    </ligand>
</feature>
<dbReference type="Proteomes" id="UP000267077">
    <property type="component" value="Unassembled WGS sequence"/>
</dbReference>
<accession>A0A3S0RV46</accession>
<gene>
    <name evidence="5" type="ORF">EKH79_06200</name>
</gene>
<dbReference type="CDD" id="cd04513">
    <property type="entry name" value="Glycosylasparaginase"/>
    <property type="match status" value="1"/>
</dbReference>
<dbReference type="Gene3D" id="3.60.20.30">
    <property type="entry name" value="(Glycosyl)asparaginase"/>
    <property type="match status" value="1"/>
</dbReference>